<organism evidence="2 3">
    <name type="scientific">Actinoplanes utahensis</name>
    <dbReference type="NCBI Taxonomy" id="1869"/>
    <lineage>
        <taxon>Bacteria</taxon>
        <taxon>Bacillati</taxon>
        <taxon>Actinomycetota</taxon>
        <taxon>Actinomycetes</taxon>
        <taxon>Micromonosporales</taxon>
        <taxon>Micromonosporaceae</taxon>
        <taxon>Actinoplanes</taxon>
    </lineage>
</organism>
<dbReference type="EMBL" id="JRTT01000006">
    <property type="protein sequence ID" value="KHD78081.1"/>
    <property type="molecule type" value="Genomic_DNA"/>
</dbReference>
<evidence type="ECO:0008006" key="4">
    <source>
        <dbReference type="Google" id="ProtNLM"/>
    </source>
</evidence>
<dbReference type="eggNOG" id="ENOG5031MSH">
    <property type="taxonomic scope" value="Bacteria"/>
</dbReference>
<dbReference type="RefSeq" id="WP_043523149.1">
    <property type="nucleotide sequence ID" value="NZ_BAABKU010000004.1"/>
</dbReference>
<feature type="transmembrane region" description="Helical" evidence="1">
    <location>
        <begin position="59"/>
        <end position="77"/>
    </location>
</feature>
<evidence type="ECO:0000313" key="2">
    <source>
        <dbReference type="EMBL" id="KHD78081.1"/>
    </source>
</evidence>
<evidence type="ECO:0000256" key="1">
    <source>
        <dbReference type="SAM" id="Phobius"/>
    </source>
</evidence>
<accession>A0A0A6URL4</accession>
<keyword evidence="1" id="KW-0472">Membrane</keyword>
<dbReference type="AlphaFoldDB" id="A0A0A6URL4"/>
<protein>
    <recommendedName>
        <fullName evidence="4">DUF3307 domain-containing protein</fullName>
    </recommendedName>
</protein>
<evidence type="ECO:0000313" key="3">
    <source>
        <dbReference type="Proteomes" id="UP000054537"/>
    </source>
</evidence>
<name>A0A0A6URL4_ACTUT</name>
<sequence>MQDEDLIRAVTAAVAFGVMLAGHYIGDHWVQTSGQAYGKGLDAEGCVRRSAIWHCAKHVASWTVTTSVFLLAAGWWLRLPFEPGWLIAGIALNAVTHFIADLRTPLIRLGRLLGRGGYLDHVGVVRASGPTTSGPGTGLFELDQAWHIGWLAVSALVIAGPPA</sequence>
<gene>
    <name evidence="2" type="ORF">MB27_06170</name>
</gene>
<keyword evidence="1" id="KW-0812">Transmembrane</keyword>
<reference evidence="2 3" key="1">
    <citation type="submission" date="2014-10" db="EMBL/GenBank/DDBJ databases">
        <title>Draft genome sequence of Actinoplanes utahensis NRRL 12052.</title>
        <authorList>
            <person name="Velasco-Bucheli B."/>
            <person name="del Cerro C."/>
            <person name="Hormigo D."/>
            <person name="Garcia J.L."/>
            <person name="Acebal C."/>
            <person name="Arroyo M."/>
            <person name="de la Mata I."/>
        </authorList>
    </citation>
    <scope>NUCLEOTIDE SEQUENCE [LARGE SCALE GENOMIC DNA]</scope>
    <source>
        <strain evidence="2 3">NRRL 12052</strain>
    </source>
</reference>
<keyword evidence="3" id="KW-1185">Reference proteome</keyword>
<dbReference type="OrthoDB" id="3542456at2"/>
<dbReference type="STRING" id="1869.MB27_06170"/>
<comment type="caution">
    <text evidence="2">The sequence shown here is derived from an EMBL/GenBank/DDBJ whole genome shotgun (WGS) entry which is preliminary data.</text>
</comment>
<keyword evidence="1" id="KW-1133">Transmembrane helix</keyword>
<proteinExistence type="predicted"/>
<dbReference type="Proteomes" id="UP000054537">
    <property type="component" value="Unassembled WGS sequence"/>
</dbReference>